<dbReference type="InterPro" id="IPR013087">
    <property type="entry name" value="Znf_C2H2_type"/>
</dbReference>
<accession>A0A1L7WFA2</accession>
<sequence length="703" mass="79809">MMAVNLDLQWPRRSLDELRALYSIALNLDNNGIERPAYINESQIPLTRTSSCSGTIRGHSSSSPSIFSGHALTASSATSVSDSKTIATLAPRSRYKDTTGSLRLHQLRGLSVANVQPHARQTNSIPEGHGTDLVSHLAPNYGVAVGTKSSIGGSILRPSFFRHQSQDNICRQHVEVDQLDEVPIELDVDEKFWLDTLQEHPYYSLEGKRKLGRVGMWGVKRQRRDLETGCSNKKRTTNNDTNVDVIQEELLEKDSPLSSDDETVHIIDDDIKDVALFMGSSKSTLGHCSSRDERSKSSRRTILLDLGVDYSLRISLESHHFDMQSIVSSSVSCLELTYCSEPGEMLEEALGNAIRESARRPQHGRSVSKTGFACLGVIEKLENGDEICVFCGVVDPDPSHRSLHNDEPCCHRSVSRRTFCRMEDLQEHLWEAHDQRTITERMEHWSFPPEEDDWYWQCGFCERFLVRWIDRARHIGRHFRRGLPMACWDPFVSPCPIDRNTGMAVTWSPAIEINRKNYLTIQREQSEFIGRIHEATEQIRCKHCTAIFRDGRDAERHEKLWHLPRDVWMCPTKSDARAATFLQTGPLAPYFFPNALSSTVSKADVCPYCGEYSEDIFYDLGKDIDECFADWGVRIEHLSEHSFDKCPPDLVFVRSDHFLQHLVGSHNLKLSKWTKEVMDSCKRRKIVPGNSDIASVHDDVGPV</sequence>
<evidence type="ECO:0000313" key="3">
    <source>
        <dbReference type="Proteomes" id="UP000184330"/>
    </source>
</evidence>
<protein>
    <recommendedName>
        <fullName evidence="1">C2H2-type domain-containing protein</fullName>
    </recommendedName>
</protein>
<dbReference type="PROSITE" id="PS00028">
    <property type="entry name" value="ZINC_FINGER_C2H2_1"/>
    <property type="match status" value="1"/>
</dbReference>
<dbReference type="STRING" id="576137.A0A1L7WFA2"/>
<name>A0A1L7WFA2_9HELO</name>
<proteinExistence type="predicted"/>
<evidence type="ECO:0000259" key="1">
    <source>
        <dbReference type="PROSITE" id="PS00028"/>
    </source>
</evidence>
<organism evidence="2 3">
    <name type="scientific">Phialocephala subalpina</name>
    <dbReference type="NCBI Taxonomy" id="576137"/>
    <lineage>
        <taxon>Eukaryota</taxon>
        <taxon>Fungi</taxon>
        <taxon>Dikarya</taxon>
        <taxon>Ascomycota</taxon>
        <taxon>Pezizomycotina</taxon>
        <taxon>Leotiomycetes</taxon>
        <taxon>Helotiales</taxon>
        <taxon>Mollisiaceae</taxon>
        <taxon>Phialocephala</taxon>
        <taxon>Phialocephala fortinii species complex</taxon>
    </lineage>
</organism>
<feature type="domain" description="C2H2-type" evidence="1">
    <location>
        <begin position="541"/>
        <end position="562"/>
    </location>
</feature>
<dbReference type="Proteomes" id="UP000184330">
    <property type="component" value="Unassembled WGS sequence"/>
</dbReference>
<dbReference type="OrthoDB" id="3557222at2759"/>
<reference evidence="2 3" key="1">
    <citation type="submission" date="2016-03" db="EMBL/GenBank/DDBJ databases">
        <authorList>
            <person name="Ploux O."/>
        </authorList>
    </citation>
    <scope>NUCLEOTIDE SEQUENCE [LARGE SCALE GENOMIC DNA]</scope>
    <source>
        <strain evidence="2 3">UAMH 11012</strain>
    </source>
</reference>
<gene>
    <name evidence="2" type="ORF">PAC_01321</name>
</gene>
<dbReference type="EMBL" id="FJOG01000002">
    <property type="protein sequence ID" value="CZR51445.1"/>
    <property type="molecule type" value="Genomic_DNA"/>
</dbReference>
<dbReference type="AlphaFoldDB" id="A0A1L7WFA2"/>
<keyword evidence="3" id="KW-1185">Reference proteome</keyword>
<evidence type="ECO:0000313" key="2">
    <source>
        <dbReference type="EMBL" id="CZR51445.1"/>
    </source>
</evidence>